<organism evidence="6 7">
    <name type="scientific">Streptomyces atratus</name>
    <dbReference type="NCBI Taxonomy" id="1893"/>
    <lineage>
        <taxon>Bacteria</taxon>
        <taxon>Bacillati</taxon>
        <taxon>Actinomycetota</taxon>
        <taxon>Actinomycetes</taxon>
        <taxon>Kitasatosporales</taxon>
        <taxon>Streptomycetaceae</taxon>
        <taxon>Streptomyces</taxon>
    </lineage>
</organism>
<dbReference type="GO" id="GO:0009253">
    <property type="term" value="P:peptidoglycan catabolic process"/>
    <property type="evidence" value="ECO:0007669"/>
    <property type="project" value="InterPro"/>
</dbReference>
<evidence type="ECO:0000256" key="3">
    <source>
        <dbReference type="SAM" id="Phobius"/>
    </source>
</evidence>
<feature type="region of interest" description="Disordered" evidence="2">
    <location>
        <begin position="213"/>
        <end position="311"/>
    </location>
</feature>
<dbReference type="SMART" id="SM00644">
    <property type="entry name" value="Ami_2"/>
    <property type="match status" value="1"/>
</dbReference>
<feature type="compositionally biased region" description="Low complexity" evidence="2">
    <location>
        <begin position="213"/>
        <end position="227"/>
    </location>
</feature>
<accession>A0A2Z5JG84</accession>
<dbReference type="GO" id="GO:0005975">
    <property type="term" value="P:carbohydrate metabolic process"/>
    <property type="evidence" value="ECO:0007669"/>
    <property type="project" value="UniProtKB-ARBA"/>
</dbReference>
<feature type="region of interest" description="Disordered" evidence="2">
    <location>
        <begin position="1"/>
        <end position="30"/>
    </location>
</feature>
<evidence type="ECO:0000259" key="5">
    <source>
        <dbReference type="SMART" id="SM00701"/>
    </source>
</evidence>
<dbReference type="Gene3D" id="3.40.80.10">
    <property type="entry name" value="Peptidoglycan recognition protein-like"/>
    <property type="match status" value="1"/>
</dbReference>
<dbReference type="Gene3D" id="2.60.120.260">
    <property type="entry name" value="Galactose-binding domain-like"/>
    <property type="match status" value="1"/>
</dbReference>
<dbReference type="GO" id="GO:0008745">
    <property type="term" value="F:N-acetylmuramoyl-L-alanine amidase activity"/>
    <property type="evidence" value="ECO:0007669"/>
    <property type="project" value="InterPro"/>
</dbReference>
<gene>
    <name evidence="6" type="ORF">C5746_23310</name>
</gene>
<sequence length="792" mass="81286">MCGSTRTPHWSHRDQLSPAAAPDESSVRKRSLGYDLRSKRRIWLTAALATSAVAGVLVFEGVTGNSSVDADAKSGPAKADVHATALNVDGDGTSATLGKRDTKPFSMLGITWTDPAAKVTGAVEVRTRSAANGNWTSWLPLETDIDGRTETGRSGVRGSTEPRWVGPSNGVEVRINAGGKVSAKLPAGLRLDTVDPGRSGTLNADPAAFAADIPAADPSADPSDPAATEPPAPNDSTEPPAEVIPSDPASPSPSDTATVEPIPPVSPSPSAPASSSPAATLPPAPPSTVPKPPITSRAGWGADESMSPEAPEYTDTVKAVFVHHTAGTSNYSCADSAAIVRSVYAYHVKSNGWKDIGYNFLVDKCGTIFEGRKGGVDRPVFGAHTYGFNRQTAGISVIGTYTGSAAPSAVTTSVARIAAWKLGQYKGNPAGSTMLTAGATGSNLAGTKFTAGTQYSFKQISGHRDGFATECPGTKLYGQLPAIRSLAAGPVTGLAIKSVTGAGLSGTTYYTKSTVTVGWSTTTPSAFISKYELLVDGKSVATTTGTATSAKATPAVGSHQVQVRATHQSGKVTTSAAATVVADQTAPAFTTKPNLALRTGTVNTTAVPVTLKWKATDAASLKEVRLTAPLAKTYGPTTTSASHTAKSGVATSWAMTAYDQAGNTAAASVSGTPVIVQESSATKTGTWTTKSSSSYLGGKSYSSSSKSASLSWTFTGRSVALVASRAATSGQVYVYVDGVKVSTTDLKSSTTKYRDALWTKSWSSSAKHTVKIVVVATSGRPTVTTDGIVYLK</sequence>
<dbReference type="InterPro" id="IPR036505">
    <property type="entry name" value="Amidase/PGRP_sf"/>
</dbReference>
<feature type="compositionally biased region" description="Pro residues" evidence="2">
    <location>
        <begin position="280"/>
        <end position="293"/>
    </location>
</feature>
<feature type="compositionally biased region" description="Pro residues" evidence="2">
    <location>
        <begin position="261"/>
        <end position="270"/>
    </location>
</feature>
<evidence type="ECO:0000259" key="4">
    <source>
        <dbReference type="SMART" id="SM00644"/>
    </source>
</evidence>
<dbReference type="Pfam" id="PF01510">
    <property type="entry name" value="Amidase_2"/>
    <property type="match status" value="1"/>
</dbReference>
<keyword evidence="3" id="KW-1133">Transmembrane helix</keyword>
<dbReference type="Gene3D" id="2.60.40.10">
    <property type="entry name" value="Immunoglobulins"/>
    <property type="match status" value="1"/>
</dbReference>
<reference evidence="6 7" key="1">
    <citation type="journal article" date="2018" name="Front. Microbiol.">
        <title>Genome Sequencing of Streptomyces atratus SCSIOZH16 and Activation Production of Nocardamine via Metabolic Engineering.</title>
        <authorList>
            <person name="Li Y."/>
            <person name="Zhang C."/>
            <person name="Liu C."/>
            <person name="Ju J."/>
            <person name="Ma J."/>
        </authorList>
    </citation>
    <scope>NUCLEOTIDE SEQUENCE [LARGE SCALE GENOMIC DNA]</scope>
    <source>
        <strain evidence="6 7">SCSIO_ZH16</strain>
    </source>
</reference>
<dbReference type="InterPro" id="IPR006619">
    <property type="entry name" value="PGRP_domain_met/bac"/>
</dbReference>
<dbReference type="KEGG" id="sata:C5746_23310"/>
<comment type="similarity">
    <text evidence="1">Belongs to the N-acetylmuramoyl-L-alanine amidase 2 family.</text>
</comment>
<feature type="domain" description="Peptidoglycan recognition protein family" evidence="5">
    <location>
        <begin position="292"/>
        <end position="432"/>
    </location>
</feature>
<dbReference type="CDD" id="cd06583">
    <property type="entry name" value="PGRP"/>
    <property type="match status" value="1"/>
</dbReference>
<dbReference type="SMART" id="SM00701">
    <property type="entry name" value="PGRP"/>
    <property type="match status" value="1"/>
</dbReference>
<dbReference type="AlphaFoldDB" id="A0A2Z5JG84"/>
<feature type="domain" description="N-acetylmuramoyl-L-alanine amidase" evidence="4">
    <location>
        <begin position="306"/>
        <end position="473"/>
    </location>
</feature>
<name>A0A2Z5JG84_STRAR</name>
<dbReference type="InterPro" id="IPR002502">
    <property type="entry name" value="Amidase_domain"/>
</dbReference>
<dbReference type="PANTHER" id="PTHR11022">
    <property type="entry name" value="PEPTIDOGLYCAN RECOGNITION PROTEIN"/>
    <property type="match status" value="1"/>
</dbReference>
<dbReference type="Proteomes" id="UP000252698">
    <property type="component" value="Chromosome"/>
</dbReference>
<dbReference type="InterPro" id="IPR013783">
    <property type="entry name" value="Ig-like_fold"/>
</dbReference>
<feature type="compositionally biased region" description="Low complexity" evidence="2">
    <location>
        <begin position="245"/>
        <end position="258"/>
    </location>
</feature>
<protein>
    <submittedName>
        <fullName evidence="6">N-acetylmuramoyl-L-alanine amidase</fullName>
    </submittedName>
</protein>
<evidence type="ECO:0000256" key="1">
    <source>
        <dbReference type="ARBA" id="ARBA00007553"/>
    </source>
</evidence>
<keyword evidence="3" id="KW-0812">Transmembrane</keyword>
<dbReference type="EMBL" id="CP027306">
    <property type="protein sequence ID" value="AXE79360.1"/>
    <property type="molecule type" value="Genomic_DNA"/>
</dbReference>
<dbReference type="InterPro" id="IPR015510">
    <property type="entry name" value="PGRP"/>
</dbReference>
<dbReference type="PANTHER" id="PTHR11022:SF41">
    <property type="entry name" value="PEPTIDOGLYCAN-RECOGNITION PROTEIN LC-RELATED"/>
    <property type="match status" value="1"/>
</dbReference>
<feature type="region of interest" description="Disordered" evidence="2">
    <location>
        <begin position="146"/>
        <end position="170"/>
    </location>
</feature>
<evidence type="ECO:0000313" key="6">
    <source>
        <dbReference type="EMBL" id="AXE79360.1"/>
    </source>
</evidence>
<feature type="transmembrane region" description="Helical" evidence="3">
    <location>
        <begin position="42"/>
        <end position="59"/>
    </location>
</feature>
<dbReference type="GO" id="GO:0008270">
    <property type="term" value="F:zinc ion binding"/>
    <property type="evidence" value="ECO:0007669"/>
    <property type="project" value="InterPro"/>
</dbReference>
<evidence type="ECO:0000256" key="2">
    <source>
        <dbReference type="SAM" id="MobiDB-lite"/>
    </source>
</evidence>
<proteinExistence type="inferred from homology"/>
<evidence type="ECO:0000313" key="7">
    <source>
        <dbReference type="Proteomes" id="UP000252698"/>
    </source>
</evidence>
<keyword evidence="3" id="KW-0472">Membrane</keyword>
<dbReference type="SUPFAM" id="SSF55846">
    <property type="entry name" value="N-acetylmuramoyl-L-alanine amidase-like"/>
    <property type="match status" value="1"/>
</dbReference>